<feature type="region of interest" description="Disordered" evidence="5">
    <location>
        <begin position="198"/>
        <end position="226"/>
    </location>
</feature>
<dbReference type="InterPro" id="IPR011990">
    <property type="entry name" value="TPR-like_helical_dom_sf"/>
</dbReference>
<keyword evidence="2" id="KW-0677">Repeat</keyword>
<evidence type="ECO:0000256" key="2">
    <source>
        <dbReference type="ARBA" id="ARBA00022737"/>
    </source>
</evidence>
<dbReference type="GO" id="GO:0006620">
    <property type="term" value="P:post-translational protein targeting to endoplasmic reticulum membrane"/>
    <property type="evidence" value="ECO:0000318"/>
    <property type="project" value="GO_Central"/>
</dbReference>
<dbReference type="InterPro" id="IPR032374">
    <property type="entry name" value="SGTA_dimer"/>
</dbReference>
<dbReference type="HOGENOM" id="CLU_044224_1_1_1"/>
<evidence type="ECO:0000313" key="7">
    <source>
        <dbReference type="EMBL" id="EEB06455.1"/>
    </source>
</evidence>
<dbReference type="Gene3D" id="1.20.5.420">
    <property type="entry name" value="Immunoglobulin FC, subunit C"/>
    <property type="match status" value="1"/>
</dbReference>
<dbReference type="EMBL" id="KE651168">
    <property type="protein sequence ID" value="EEB06455.1"/>
    <property type="molecule type" value="Genomic_DNA"/>
</dbReference>
<feature type="repeat" description="TPR" evidence="4">
    <location>
        <begin position="80"/>
        <end position="113"/>
    </location>
</feature>
<accession>B6JY37</accession>
<sequence length="313" mass="33669">MSNNNKFALSIIDFLQVSAANEHLAKNKQECLEVAAQCLADAFDLDKKDAPSGAGAKLKTAFEEFQAREAALTEAKKKEAEELKVKGNEAVANHEYETAIDYYTQALNIIPTSPVFLSNRASAYSHLGQHEKAIEDAEKAAQIEPTHVRAYSRLGYAKYSLGRLEEAIEAYKKGLSLDPNNAVLQKSLSLAEKKLEAKEESSSSAASTTTQDRAAPSGLPNLGGLGSGGMPDLASLMNNPAVMNMAQNMMQSGALNGLLNNPNIANMARNFQNGQMPNLQDLMNNPQLQQMARSFMGGMGGNSENSNNNSGNH</sequence>
<dbReference type="FunFam" id="1.25.40.10:FF:000207">
    <property type="entry name" value="Small glutamine-rich tetratricopeptide repeat-containing protein"/>
    <property type="match status" value="1"/>
</dbReference>
<dbReference type="eggNOG" id="KOG0553">
    <property type="taxonomic scope" value="Eukaryota"/>
</dbReference>
<dbReference type="SMART" id="SM00028">
    <property type="entry name" value="TPR"/>
    <property type="match status" value="3"/>
</dbReference>
<dbReference type="OrthoDB" id="2335338at2759"/>
<dbReference type="PANTHER" id="PTHR45831:SF2">
    <property type="entry name" value="LD24721P"/>
    <property type="match status" value="1"/>
</dbReference>
<evidence type="ECO:0000256" key="3">
    <source>
        <dbReference type="ARBA" id="ARBA00022803"/>
    </source>
</evidence>
<name>B6JY37_SCHJY</name>
<dbReference type="VEuPathDB" id="FungiDB:SJAG_01496"/>
<dbReference type="InterPro" id="IPR047150">
    <property type="entry name" value="SGT"/>
</dbReference>
<dbReference type="AlphaFoldDB" id="B6JY37"/>
<dbReference type="OMA" id="DMARNMM"/>
<reference evidence="7 9" key="1">
    <citation type="journal article" date="2011" name="Science">
        <title>Comparative functional genomics of the fission yeasts.</title>
        <authorList>
            <person name="Rhind N."/>
            <person name="Chen Z."/>
            <person name="Yassour M."/>
            <person name="Thompson D.A."/>
            <person name="Haas B.J."/>
            <person name="Habib N."/>
            <person name="Wapinski I."/>
            <person name="Roy S."/>
            <person name="Lin M.F."/>
            <person name="Heiman D.I."/>
            <person name="Young S.K."/>
            <person name="Furuya K."/>
            <person name="Guo Y."/>
            <person name="Pidoux A."/>
            <person name="Chen H.M."/>
            <person name="Robbertse B."/>
            <person name="Goldberg J.M."/>
            <person name="Aoki K."/>
            <person name="Bayne E.H."/>
            <person name="Berlin A.M."/>
            <person name="Desjardins C.A."/>
            <person name="Dobbs E."/>
            <person name="Dukaj L."/>
            <person name="Fan L."/>
            <person name="FitzGerald M.G."/>
            <person name="French C."/>
            <person name="Gujja S."/>
            <person name="Hansen K."/>
            <person name="Keifenheim D."/>
            <person name="Levin J.Z."/>
            <person name="Mosher R.A."/>
            <person name="Mueller C.A."/>
            <person name="Pfiffner J."/>
            <person name="Priest M."/>
            <person name="Russ C."/>
            <person name="Smialowska A."/>
            <person name="Swoboda P."/>
            <person name="Sykes S.M."/>
            <person name="Vaughn M."/>
            <person name="Vengrova S."/>
            <person name="Yoder R."/>
            <person name="Zeng Q."/>
            <person name="Allshire R."/>
            <person name="Baulcombe D."/>
            <person name="Birren B.W."/>
            <person name="Brown W."/>
            <person name="Ekwall K."/>
            <person name="Kellis M."/>
            <person name="Leatherwood J."/>
            <person name="Levin H."/>
            <person name="Margalit H."/>
            <person name="Martienssen R."/>
            <person name="Nieduszynski C.A."/>
            <person name="Spatafora J.W."/>
            <person name="Friedman N."/>
            <person name="Dalgaard J.Z."/>
            <person name="Baumann P."/>
            <person name="Niki H."/>
            <person name="Regev A."/>
            <person name="Nusbaum C."/>
        </authorList>
    </citation>
    <scope>NUCLEOTIDE SEQUENCE [LARGE SCALE GENOMIC DNA]</scope>
    <source>
        <strain evidence="9">yFS275 / FY16936</strain>
    </source>
</reference>
<dbReference type="GO" id="GO:0060090">
    <property type="term" value="F:molecular adaptor activity"/>
    <property type="evidence" value="ECO:0000318"/>
    <property type="project" value="GO_Central"/>
</dbReference>
<evidence type="ECO:0000256" key="5">
    <source>
        <dbReference type="SAM" id="MobiDB-lite"/>
    </source>
</evidence>
<dbReference type="JaponicusDB" id="SJAG_01496">
    <property type="gene designation" value="sgt2"/>
</dbReference>
<keyword evidence="9" id="KW-1185">Reference proteome</keyword>
<feature type="domain" description="SGTA homodimerisation" evidence="6">
    <location>
        <begin position="3"/>
        <end position="63"/>
    </location>
</feature>
<organism evidence="7 9">
    <name type="scientific">Schizosaccharomyces japonicus (strain yFS275 / FY16936)</name>
    <name type="common">Fission yeast</name>
    <dbReference type="NCBI Taxonomy" id="402676"/>
    <lineage>
        <taxon>Eukaryota</taxon>
        <taxon>Fungi</taxon>
        <taxon>Dikarya</taxon>
        <taxon>Ascomycota</taxon>
        <taxon>Taphrinomycotina</taxon>
        <taxon>Schizosaccharomycetes</taxon>
        <taxon>Schizosaccharomycetales</taxon>
        <taxon>Schizosaccharomycetaceae</taxon>
        <taxon>Schizosaccharomyces</taxon>
    </lineage>
</organism>
<dbReference type="GO" id="GO:0016020">
    <property type="term" value="C:membrane"/>
    <property type="evidence" value="ECO:0000318"/>
    <property type="project" value="GO_Central"/>
</dbReference>
<keyword evidence="3 4" id="KW-0802">TPR repeat</keyword>
<dbReference type="Pfam" id="PF00515">
    <property type="entry name" value="TPR_1"/>
    <property type="match status" value="2"/>
</dbReference>
<dbReference type="SUPFAM" id="SSF48452">
    <property type="entry name" value="TPR-like"/>
    <property type="match status" value="1"/>
</dbReference>
<dbReference type="RefSeq" id="XP_002172748.1">
    <property type="nucleotide sequence ID" value="XM_002172712.2"/>
</dbReference>
<evidence type="ECO:0000256" key="1">
    <source>
        <dbReference type="ARBA" id="ARBA00008175"/>
    </source>
</evidence>
<dbReference type="PROSITE" id="PS50293">
    <property type="entry name" value="TPR_REGION"/>
    <property type="match status" value="1"/>
</dbReference>
<protein>
    <submittedName>
        <fullName evidence="7">SGT2 family TPR repeat protein</fullName>
    </submittedName>
</protein>
<evidence type="ECO:0000259" key="6">
    <source>
        <dbReference type="Pfam" id="PF16546"/>
    </source>
</evidence>
<dbReference type="PROSITE" id="PS50005">
    <property type="entry name" value="TPR"/>
    <property type="match status" value="3"/>
</dbReference>
<comment type="similarity">
    <text evidence="1">Belongs to the SGT family.</text>
</comment>
<dbReference type="GeneID" id="7051454"/>
<feature type="repeat" description="TPR" evidence="4">
    <location>
        <begin position="114"/>
        <end position="147"/>
    </location>
</feature>
<dbReference type="Gene3D" id="1.25.40.10">
    <property type="entry name" value="Tetratricopeptide repeat domain"/>
    <property type="match status" value="1"/>
</dbReference>
<dbReference type="InterPro" id="IPR019734">
    <property type="entry name" value="TPR_rpt"/>
</dbReference>
<dbReference type="Proteomes" id="UP000001744">
    <property type="component" value="Unassembled WGS sequence"/>
</dbReference>
<dbReference type="GO" id="GO:0072380">
    <property type="term" value="C:TRC complex"/>
    <property type="evidence" value="ECO:0000318"/>
    <property type="project" value="GO_Central"/>
</dbReference>
<dbReference type="STRING" id="402676.B6JY37"/>
<evidence type="ECO:0000256" key="4">
    <source>
        <dbReference type="PROSITE-ProRule" id="PRU00339"/>
    </source>
</evidence>
<dbReference type="Pfam" id="PF16546">
    <property type="entry name" value="SGTA_dimer"/>
    <property type="match status" value="1"/>
</dbReference>
<evidence type="ECO:0000313" key="8">
    <source>
        <dbReference type="JaponicusDB" id="SJAG_01496"/>
    </source>
</evidence>
<dbReference type="PANTHER" id="PTHR45831">
    <property type="entry name" value="LD24721P"/>
    <property type="match status" value="1"/>
</dbReference>
<gene>
    <name evidence="8" type="primary">sgt2</name>
    <name evidence="7" type="ORF">SJAG_01496</name>
</gene>
<evidence type="ECO:0000313" key="9">
    <source>
        <dbReference type="Proteomes" id="UP000001744"/>
    </source>
</evidence>
<feature type="repeat" description="TPR" evidence="4">
    <location>
        <begin position="148"/>
        <end position="181"/>
    </location>
</feature>
<proteinExistence type="inferred from homology"/>